<dbReference type="PROSITE" id="PS50871">
    <property type="entry name" value="C1Q"/>
    <property type="match status" value="1"/>
</dbReference>
<evidence type="ECO:0000259" key="8">
    <source>
        <dbReference type="PROSITE" id="PS50871"/>
    </source>
</evidence>
<gene>
    <name evidence="9" type="ORF">ACEWY4_003618</name>
</gene>
<dbReference type="InterPro" id="IPR001073">
    <property type="entry name" value="C1q_dom"/>
</dbReference>
<feature type="compositionally biased region" description="Basic and acidic residues" evidence="6">
    <location>
        <begin position="68"/>
        <end position="84"/>
    </location>
</feature>
<evidence type="ECO:0000256" key="4">
    <source>
        <dbReference type="ARBA" id="ARBA00022729"/>
    </source>
</evidence>
<feature type="chain" id="PRO_5044878140" description="C1q domain-containing protein" evidence="7">
    <location>
        <begin position="18"/>
        <end position="255"/>
    </location>
</feature>
<dbReference type="EMBL" id="JBHFQA010000003">
    <property type="protein sequence ID" value="KAL2101857.1"/>
    <property type="molecule type" value="Genomic_DNA"/>
</dbReference>
<name>A0ABD1KRQ9_9TELE</name>
<feature type="domain" description="C1q" evidence="8">
    <location>
        <begin position="116"/>
        <end position="255"/>
    </location>
</feature>
<evidence type="ECO:0000256" key="6">
    <source>
        <dbReference type="SAM" id="MobiDB-lite"/>
    </source>
</evidence>
<keyword evidence="10" id="KW-1185">Reference proteome</keyword>
<dbReference type="FunFam" id="2.60.120.40:FF:000029">
    <property type="entry name" value="Complement C1q tumor necrosis factor-related protein 1"/>
    <property type="match status" value="1"/>
</dbReference>
<dbReference type="InterPro" id="IPR008160">
    <property type="entry name" value="Collagen"/>
</dbReference>
<dbReference type="SUPFAM" id="SSF49842">
    <property type="entry name" value="TNF-like"/>
    <property type="match status" value="1"/>
</dbReference>
<comment type="caution">
    <text evidence="9">The sequence shown here is derived from an EMBL/GenBank/DDBJ whole genome shotgun (WGS) entry which is preliminary data.</text>
</comment>
<dbReference type="Pfam" id="PF01391">
    <property type="entry name" value="Collagen"/>
    <property type="match status" value="1"/>
</dbReference>
<dbReference type="AlphaFoldDB" id="A0ABD1KRQ9"/>
<sequence length="255" mass="28552">MFEAFLPALLFLPWVISVPPTPTFTSTSTSTSTTTSTSTSAPCHRCCDHLEPLEGDVSHMPEIRTHIDMTILKGDKGDRGDRGTPGKQGPEGQPGRDGPQGPKGSKGGPGPPGSACPPKHAAFSVGRRKSLHSEEHYQALLFDVTFVNVHEDFDMFTGRFRCRVPGVYFFNVNVHTWNFKETYVHVMQNETERAIVYAQPSERSIMQSQSLMLPLARQDQVWLRLFKRQRDNAIYGDDKDVYVTFNGHLITPDEE</sequence>
<feature type="region of interest" description="Disordered" evidence="6">
    <location>
        <begin position="23"/>
        <end position="42"/>
    </location>
</feature>
<comment type="subcellular location">
    <subcellularLocation>
        <location evidence="1">Secreted</location>
        <location evidence="1">Extracellular space</location>
        <location evidence="1">Extracellular matrix</location>
    </subcellularLocation>
</comment>
<feature type="region of interest" description="Disordered" evidence="6">
    <location>
        <begin position="68"/>
        <end position="121"/>
    </location>
</feature>
<evidence type="ECO:0000256" key="5">
    <source>
        <dbReference type="ARBA" id="ARBA00023119"/>
    </source>
</evidence>
<keyword evidence="4 7" id="KW-0732">Signal</keyword>
<dbReference type="GO" id="GO:0005581">
    <property type="term" value="C:collagen trimer"/>
    <property type="evidence" value="ECO:0007669"/>
    <property type="project" value="UniProtKB-KW"/>
</dbReference>
<dbReference type="SMART" id="SM00110">
    <property type="entry name" value="C1Q"/>
    <property type="match status" value="1"/>
</dbReference>
<dbReference type="Gene3D" id="2.60.120.40">
    <property type="match status" value="1"/>
</dbReference>
<evidence type="ECO:0000256" key="3">
    <source>
        <dbReference type="ARBA" id="ARBA00022530"/>
    </source>
</evidence>
<keyword evidence="3" id="KW-0272">Extracellular matrix</keyword>
<protein>
    <recommendedName>
        <fullName evidence="8">C1q domain-containing protein</fullName>
    </recommendedName>
</protein>
<feature type="signal peptide" evidence="7">
    <location>
        <begin position="1"/>
        <end position="17"/>
    </location>
</feature>
<evidence type="ECO:0000313" key="9">
    <source>
        <dbReference type="EMBL" id="KAL2101857.1"/>
    </source>
</evidence>
<evidence type="ECO:0000313" key="10">
    <source>
        <dbReference type="Proteomes" id="UP001591681"/>
    </source>
</evidence>
<dbReference type="PRINTS" id="PR00007">
    <property type="entry name" value="COMPLEMNTC1Q"/>
</dbReference>
<evidence type="ECO:0000256" key="1">
    <source>
        <dbReference type="ARBA" id="ARBA00004498"/>
    </source>
</evidence>
<dbReference type="Proteomes" id="UP001591681">
    <property type="component" value="Unassembled WGS sequence"/>
</dbReference>
<dbReference type="InterPro" id="IPR050392">
    <property type="entry name" value="Collagen/C1q_domain"/>
</dbReference>
<proteinExistence type="predicted"/>
<dbReference type="PANTHER" id="PTHR15427">
    <property type="entry name" value="EMILIN ELASTIN MICROFIBRIL INTERFACE-LOCATED PROTEIN ELASTIN MICROFIBRIL INTERFACER"/>
    <property type="match status" value="1"/>
</dbReference>
<dbReference type="Pfam" id="PF00386">
    <property type="entry name" value="C1q"/>
    <property type="match status" value="1"/>
</dbReference>
<organism evidence="9 10">
    <name type="scientific">Coilia grayii</name>
    <name type="common">Gray's grenadier anchovy</name>
    <dbReference type="NCBI Taxonomy" id="363190"/>
    <lineage>
        <taxon>Eukaryota</taxon>
        <taxon>Metazoa</taxon>
        <taxon>Chordata</taxon>
        <taxon>Craniata</taxon>
        <taxon>Vertebrata</taxon>
        <taxon>Euteleostomi</taxon>
        <taxon>Actinopterygii</taxon>
        <taxon>Neopterygii</taxon>
        <taxon>Teleostei</taxon>
        <taxon>Clupei</taxon>
        <taxon>Clupeiformes</taxon>
        <taxon>Clupeoidei</taxon>
        <taxon>Engraulidae</taxon>
        <taxon>Coilinae</taxon>
        <taxon>Coilia</taxon>
    </lineage>
</organism>
<keyword evidence="5" id="KW-0176">Collagen</keyword>
<reference evidence="9 10" key="1">
    <citation type="submission" date="2024-09" db="EMBL/GenBank/DDBJ databases">
        <title>A chromosome-level genome assembly of Gray's grenadier anchovy, Coilia grayii.</title>
        <authorList>
            <person name="Fu Z."/>
        </authorList>
    </citation>
    <scope>NUCLEOTIDE SEQUENCE [LARGE SCALE GENOMIC DNA]</scope>
    <source>
        <strain evidence="9">G4</strain>
        <tissue evidence="9">Muscle</tissue>
    </source>
</reference>
<keyword evidence="2" id="KW-0964">Secreted</keyword>
<dbReference type="PANTHER" id="PTHR15427:SF52">
    <property type="entry name" value="C1Q DOMAIN-CONTAINING PROTEIN"/>
    <property type="match status" value="1"/>
</dbReference>
<evidence type="ECO:0000256" key="7">
    <source>
        <dbReference type="SAM" id="SignalP"/>
    </source>
</evidence>
<evidence type="ECO:0000256" key="2">
    <source>
        <dbReference type="ARBA" id="ARBA00022525"/>
    </source>
</evidence>
<feature type="compositionally biased region" description="Low complexity" evidence="6">
    <location>
        <begin position="23"/>
        <end position="40"/>
    </location>
</feature>
<dbReference type="InterPro" id="IPR008983">
    <property type="entry name" value="Tumour_necrosis_fac-like_dom"/>
</dbReference>
<accession>A0ABD1KRQ9</accession>